<dbReference type="AlphaFoldDB" id="A0AAD6V410"/>
<evidence type="ECO:0000313" key="1">
    <source>
        <dbReference type="EMBL" id="KAJ7198951.1"/>
    </source>
</evidence>
<accession>A0AAD6V410</accession>
<name>A0AAD6V410_9AGAR</name>
<dbReference type="Proteomes" id="UP001219525">
    <property type="component" value="Unassembled WGS sequence"/>
</dbReference>
<comment type="caution">
    <text evidence="1">The sequence shown here is derived from an EMBL/GenBank/DDBJ whole genome shotgun (WGS) entry which is preliminary data.</text>
</comment>
<proteinExistence type="predicted"/>
<protein>
    <submittedName>
        <fullName evidence="1">Uncharacterized protein</fullName>
    </submittedName>
</protein>
<sequence>MSSRAQDIARGPARYFGGAVEVGTLTGKPKGYPPENAETPGRWQFKFHWAKHSSGKWMGLQRSPPELDSEIIGEIPSVNIPKNNVIVPKTFFFGLKFPFGEVHVTLRQSVCVSQLLNSLFRPSVEDFFCGYPLGKPGIQVEGTVGGRSNNAGLCCFHKFSFGYGWLSKVLAHINEVTSVNLTRPPPLYGILPLTKPQQTTATASRDSEFTDLEIKVLGICWRTGAQQRPDPTDHAHKSLAELSERGSNAETITCVNTKVVCFDWNKSALSSSPSSPLLVSRGLPDASTQATRYRLKRYKASAPAPAVVRSSLRAQFFPHIVTFYTLNVLNTDRSDVLLGTHARLSATLQRRIKIEVLACARGLPSQVEVTPPSLPPAPTMCPLFAVFTPPLPSACRLPMVFLLGLGDVARAVSRLLAAERALCTLPPVRDLPAIKLSADVPKMRAHYVAVVPIFRHREGAGTDPAHGLPPLAFCFGLPELGPAPARARARGRIT</sequence>
<evidence type="ECO:0000313" key="2">
    <source>
        <dbReference type="Proteomes" id="UP001219525"/>
    </source>
</evidence>
<reference evidence="1" key="1">
    <citation type="submission" date="2023-03" db="EMBL/GenBank/DDBJ databases">
        <title>Massive genome expansion in bonnet fungi (Mycena s.s.) driven by repeated elements and novel gene families across ecological guilds.</title>
        <authorList>
            <consortium name="Lawrence Berkeley National Laboratory"/>
            <person name="Harder C.B."/>
            <person name="Miyauchi S."/>
            <person name="Viragh M."/>
            <person name="Kuo A."/>
            <person name="Thoen E."/>
            <person name="Andreopoulos B."/>
            <person name="Lu D."/>
            <person name="Skrede I."/>
            <person name="Drula E."/>
            <person name="Henrissat B."/>
            <person name="Morin E."/>
            <person name="Kohler A."/>
            <person name="Barry K."/>
            <person name="LaButti K."/>
            <person name="Morin E."/>
            <person name="Salamov A."/>
            <person name="Lipzen A."/>
            <person name="Mereny Z."/>
            <person name="Hegedus B."/>
            <person name="Baldrian P."/>
            <person name="Stursova M."/>
            <person name="Weitz H."/>
            <person name="Taylor A."/>
            <person name="Grigoriev I.V."/>
            <person name="Nagy L.G."/>
            <person name="Martin F."/>
            <person name="Kauserud H."/>
        </authorList>
    </citation>
    <scope>NUCLEOTIDE SEQUENCE</scope>
    <source>
        <strain evidence="1">9144</strain>
    </source>
</reference>
<keyword evidence="2" id="KW-1185">Reference proteome</keyword>
<gene>
    <name evidence="1" type="ORF">GGX14DRAFT_401579</name>
</gene>
<dbReference type="EMBL" id="JARJCW010000070">
    <property type="protein sequence ID" value="KAJ7198951.1"/>
    <property type="molecule type" value="Genomic_DNA"/>
</dbReference>
<organism evidence="1 2">
    <name type="scientific">Mycena pura</name>
    <dbReference type="NCBI Taxonomy" id="153505"/>
    <lineage>
        <taxon>Eukaryota</taxon>
        <taxon>Fungi</taxon>
        <taxon>Dikarya</taxon>
        <taxon>Basidiomycota</taxon>
        <taxon>Agaricomycotina</taxon>
        <taxon>Agaricomycetes</taxon>
        <taxon>Agaricomycetidae</taxon>
        <taxon>Agaricales</taxon>
        <taxon>Marasmiineae</taxon>
        <taxon>Mycenaceae</taxon>
        <taxon>Mycena</taxon>
    </lineage>
</organism>